<dbReference type="AlphaFoldDB" id="A0A640SMF4"/>
<name>A0A640SMF4_9ACTN</name>
<feature type="region of interest" description="Disordered" evidence="1">
    <location>
        <begin position="178"/>
        <end position="205"/>
    </location>
</feature>
<organism evidence="2 3">
    <name type="scientific">Streptomyces glebosus</name>
    <dbReference type="NCBI Taxonomy" id="249580"/>
    <lineage>
        <taxon>Bacteria</taxon>
        <taxon>Bacillati</taxon>
        <taxon>Actinomycetota</taxon>
        <taxon>Actinomycetes</taxon>
        <taxon>Kitasatosporales</taxon>
        <taxon>Streptomycetaceae</taxon>
        <taxon>Streptomyces</taxon>
    </lineage>
</organism>
<gene>
    <name evidence="2" type="ORF">Sgleb_01010</name>
</gene>
<feature type="compositionally biased region" description="Low complexity" evidence="1">
    <location>
        <begin position="178"/>
        <end position="187"/>
    </location>
</feature>
<protein>
    <submittedName>
        <fullName evidence="2">Uncharacterized protein</fullName>
    </submittedName>
</protein>
<keyword evidence="3" id="KW-1185">Reference proteome</keyword>
<reference evidence="2 3" key="1">
    <citation type="submission" date="2019-12" db="EMBL/GenBank/DDBJ databases">
        <title>Whole genome shotgun sequence of Streptomyces hygroscopicus subsp. glebosus NBRC 13786.</title>
        <authorList>
            <person name="Ichikawa N."/>
            <person name="Kimura A."/>
            <person name="Kitahashi Y."/>
            <person name="Komaki H."/>
            <person name="Tamura T."/>
        </authorList>
    </citation>
    <scope>NUCLEOTIDE SEQUENCE [LARGE SCALE GENOMIC DNA]</scope>
    <source>
        <strain evidence="2 3">NBRC 13786</strain>
    </source>
</reference>
<comment type="caution">
    <text evidence="2">The sequence shown here is derived from an EMBL/GenBank/DDBJ whole genome shotgun (WGS) entry which is preliminary data.</text>
</comment>
<evidence type="ECO:0000256" key="1">
    <source>
        <dbReference type="SAM" id="MobiDB-lite"/>
    </source>
</evidence>
<evidence type="ECO:0000313" key="2">
    <source>
        <dbReference type="EMBL" id="GFE12054.1"/>
    </source>
</evidence>
<proteinExistence type="predicted"/>
<sequence>MSTYGENPPVFGVGAALLGGGECGEGVTGSGRLGFAGSSDEQPASREAAVTAVTAARTVGFRLRLRREACASAGCVIIGLPPTVGGGQCCSDLEYGGGTGGRLRLPRPGSGVFGRCVREGRTRRSSPHSTRDISTSAGKVGPFVMAAIVPSGVDTPDGGCGPGGLPYGAAHIMRGNSCSGSSDSLSGTGSGPGHRIYEPGAPRAH</sequence>
<dbReference type="EMBL" id="BLIO01000001">
    <property type="protein sequence ID" value="GFE12054.1"/>
    <property type="molecule type" value="Genomic_DNA"/>
</dbReference>
<evidence type="ECO:0000313" key="3">
    <source>
        <dbReference type="Proteomes" id="UP000430079"/>
    </source>
</evidence>
<dbReference type="Proteomes" id="UP000430079">
    <property type="component" value="Unassembled WGS sequence"/>
</dbReference>
<accession>A0A640SMF4</accession>